<dbReference type="AlphaFoldDB" id="A0A1K1NGN3"/>
<dbReference type="SUPFAM" id="SSF51419">
    <property type="entry name" value="PLP-binding barrel"/>
    <property type="match status" value="1"/>
</dbReference>
<dbReference type="GO" id="GO:0030170">
    <property type="term" value="F:pyridoxal phosphate binding"/>
    <property type="evidence" value="ECO:0007669"/>
    <property type="project" value="TreeGrafter"/>
</dbReference>
<evidence type="ECO:0000313" key="5">
    <source>
        <dbReference type="EMBL" id="SFW34600.1"/>
    </source>
</evidence>
<name>A0A1K1NGN3_9FLAO</name>
<dbReference type="PANTHER" id="PTHR30511">
    <property type="entry name" value="ALANINE RACEMASE"/>
    <property type="match status" value="1"/>
</dbReference>
<protein>
    <submittedName>
        <fullName evidence="5">Predicted amino acid racemase</fullName>
    </submittedName>
</protein>
<dbReference type="InterPro" id="IPR000821">
    <property type="entry name" value="Ala_racemase"/>
</dbReference>
<dbReference type="RefSeq" id="WP_072316526.1">
    <property type="nucleotide sequence ID" value="NZ_FPJE01000005.1"/>
</dbReference>
<comment type="cofactor">
    <cofactor evidence="1">
        <name>pyridoxal 5'-phosphate</name>
        <dbReference type="ChEBI" id="CHEBI:597326"/>
    </cofactor>
</comment>
<dbReference type="InterPro" id="IPR001608">
    <property type="entry name" value="Ala_racemase_N"/>
</dbReference>
<dbReference type="GO" id="GO:0008784">
    <property type="term" value="F:alanine racemase activity"/>
    <property type="evidence" value="ECO:0007669"/>
    <property type="project" value="TreeGrafter"/>
</dbReference>
<keyword evidence="6" id="KW-1185">Reference proteome</keyword>
<accession>A0A1K1NGN3</accession>
<evidence type="ECO:0000256" key="2">
    <source>
        <dbReference type="ARBA" id="ARBA00022898"/>
    </source>
</evidence>
<keyword evidence="3" id="KW-0413">Isomerase</keyword>
<keyword evidence="2" id="KW-0663">Pyridoxal phosphate</keyword>
<proteinExistence type="predicted"/>
<dbReference type="GO" id="GO:0005829">
    <property type="term" value="C:cytosol"/>
    <property type="evidence" value="ECO:0007669"/>
    <property type="project" value="TreeGrafter"/>
</dbReference>
<dbReference type="PANTHER" id="PTHR30511:SF3">
    <property type="entry name" value="LYSINE RACEMASE"/>
    <property type="match status" value="1"/>
</dbReference>
<sequence>MAYLELNSAALKHNFLFLKDLFGGHGKDWGVVSKLLCGNKLFLEEVIKLHPDCIFDSRLSNLQMIKNINPKIKTGYIKPPPTRSIKKLIEVADISFNTQFETIEMIDRYAKEAGKIHQIVIMIEMGDLREGVMREDFVAFYARIFELQHIEVIGIGANLNCLNGIMPSHDKLIQLSLYEQLIEAKFDKKIPWVSLGTSITLPLLLKSLVPEGINHFRIGESLFFGNDLFEDAPLEGMKQDVFMLYAEVLEVMEKPVNPTGYVGSNVAGETPVFEIEDYSETSVRILVDIGILDIEVKNIRPLREEYHLEGGSSDMIVLDVGKNTHHIKVGDMVPFHVNYMGALRLLNSKYIEKRLG</sequence>
<dbReference type="OrthoDB" id="504078at2"/>
<gene>
    <name evidence="5" type="ORF">SAMN02927921_01286</name>
</gene>
<dbReference type="Gene3D" id="3.20.20.10">
    <property type="entry name" value="Alanine racemase"/>
    <property type="match status" value="1"/>
</dbReference>
<feature type="domain" description="Alanine racemase N-terminal" evidence="4">
    <location>
        <begin position="7"/>
        <end position="226"/>
    </location>
</feature>
<dbReference type="STRING" id="1150368.SAMN02927921_01286"/>
<reference evidence="5 6" key="1">
    <citation type="submission" date="2016-11" db="EMBL/GenBank/DDBJ databases">
        <authorList>
            <person name="Jaros S."/>
            <person name="Januszkiewicz K."/>
            <person name="Wedrychowicz H."/>
        </authorList>
    </citation>
    <scope>NUCLEOTIDE SEQUENCE [LARGE SCALE GENOMIC DNA]</scope>
    <source>
        <strain evidence="5 6">CGMCC 1.12145</strain>
    </source>
</reference>
<dbReference type="Pfam" id="PF01168">
    <property type="entry name" value="Ala_racemase_N"/>
    <property type="match status" value="1"/>
</dbReference>
<evidence type="ECO:0000256" key="3">
    <source>
        <dbReference type="ARBA" id="ARBA00023235"/>
    </source>
</evidence>
<dbReference type="InterPro" id="IPR029066">
    <property type="entry name" value="PLP-binding_barrel"/>
</dbReference>
<evidence type="ECO:0000313" key="6">
    <source>
        <dbReference type="Proteomes" id="UP000182248"/>
    </source>
</evidence>
<evidence type="ECO:0000256" key="1">
    <source>
        <dbReference type="ARBA" id="ARBA00001933"/>
    </source>
</evidence>
<organism evidence="5 6">
    <name type="scientific">Sinomicrobium oceani</name>
    <dbReference type="NCBI Taxonomy" id="1150368"/>
    <lineage>
        <taxon>Bacteria</taxon>
        <taxon>Pseudomonadati</taxon>
        <taxon>Bacteroidota</taxon>
        <taxon>Flavobacteriia</taxon>
        <taxon>Flavobacteriales</taxon>
        <taxon>Flavobacteriaceae</taxon>
        <taxon>Sinomicrobium</taxon>
    </lineage>
</organism>
<dbReference type="EMBL" id="FPJE01000005">
    <property type="protein sequence ID" value="SFW34600.1"/>
    <property type="molecule type" value="Genomic_DNA"/>
</dbReference>
<dbReference type="Proteomes" id="UP000182248">
    <property type="component" value="Unassembled WGS sequence"/>
</dbReference>
<evidence type="ECO:0000259" key="4">
    <source>
        <dbReference type="Pfam" id="PF01168"/>
    </source>
</evidence>